<name>A0ACB5R935_9CLOT</name>
<organism evidence="1 2">
    <name type="scientific">Inconstantimicrobium mannanitabidum</name>
    <dbReference type="NCBI Taxonomy" id="1604901"/>
    <lineage>
        <taxon>Bacteria</taxon>
        <taxon>Bacillati</taxon>
        <taxon>Bacillota</taxon>
        <taxon>Clostridia</taxon>
        <taxon>Eubacteriales</taxon>
        <taxon>Clostridiaceae</taxon>
        <taxon>Inconstantimicrobium</taxon>
    </lineage>
</organism>
<reference evidence="1" key="1">
    <citation type="journal article" date="2025" name="Int. J. Syst. Evol. Microbiol.">
        <title>Inconstantimicrobium mannanitabidum sp. nov., a novel member of the family Clostridiaceae isolated from anoxic soil under the treatment of reductive soil disinfestation.</title>
        <authorList>
            <person name="Ueki A."/>
            <person name="Tonouchi A."/>
            <person name="Honma S."/>
            <person name="Kaku N."/>
            <person name="Ueki K."/>
        </authorList>
    </citation>
    <scope>NUCLEOTIDE SEQUENCE</scope>
    <source>
        <strain evidence="1">TW13</strain>
    </source>
</reference>
<proteinExistence type="predicted"/>
<dbReference type="EMBL" id="BROD01000001">
    <property type="protein sequence ID" value="GKX65620.1"/>
    <property type="molecule type" value="Genomic_DNA"/>
</dbReference>
<dbReference type="Proteomes" id="UP001058074">
    <property type="component" value="Unassembled WGS sequence"/>
</dbReference>
<gene>
    <name evidence="1" type="ORF">rsdtw13_08780</name>
</gene>
<evidence type="ECO:0000313" key="1">
    <source>
        <dbReference type="EMBL" id="GKX65620.1"/>
    </source>
</evidence>
<protein>
    <submittedName>
        <fullName evidence="1">Uncharacterized protein</fullName>
    </submittedName>
</protein>
<sequence>MSIKERIEKFDCLIKQLKTAESYRERIEDIPSGDCFVLIRGEELLVNEETIVKIKTVLLEEYDRIIAKILKEIKEI</sequence>
<keyword evidence="2" id="KW-1185">Reference proteome</keyword>
<accession>A0ACB5R935</accession>
<evidence type="ECO:0000313" key="2">
    <source>
        <dbReference type="Proteomes" id="UP001058074"/>
    </source>
</evidence>
<comment type="caution">
    <text evidence="1">The sequence shown here is derived from an EMBL/GenBank/DDBJ whole genome shotgun (WGS) entry which is preliminary data.</text>
</comment>